<organism evidence="12 13">
    <name type="scientific">Streptomyces sedi</name>
    <dbReference type="NCBI Taxonomy" id="555059"/>
    <lineage>
        <taxon>Bacteria</taxon>
        <taxon>Bacillati</taxon>
        <taxon>Actinomycetota</taxon>
        <taxon>Actinomycetes</taxon>
        <taxon>Kitasatosporales</taxon>
        <taxon>Streptomycetaceae</taxon>
        <taxon>Streptomyces</taxon>
    </lineage>
</organism>
<reference evidence="12 13" key="1">
    <citation type="submission" date="2019-06" db="EMBL/GenBank/DDBJ databases">
        <title>Draft genome of Streptomyces sedi sp. JCM16909.</title>
        <authorList>
            <person name="Klykleung N."/>
            <person name="Tanasupawat S."/>
            <person name="Kudo T."/>
            <person name="Yuki M."/>
            <person name="Ohkuma M."/>
        </authorList>
    </citation>
    <scope>NUCLEOTIDE SEQUENCE [LARGE SCALE GENOMIC DNA]</scope>
    <source>
        <strain evidence="12 13">JCM 16909</strain>
    </source>
</reference>
<dbReference type="EMBL" id="VDGT01000004">
    <property type="protein sequence ID" value="TNM32167.1"/>
    <property type="molecule type" value="Genomic_DNA"/>
</dbReference>
<dbReference type="InterPro" id="IPR025302">
    <property type="entry name" value="DrrA1/2-like_C"/>
</dbReference>
<dbReference type="GO" id="GO:0005886">
    <property type="term" value="C:plasma membrane"/>
    <property type="evidence" value="ECO:0007669"/>
    <property type="project" value="UniProtKB-SubCell"/>
</dbReference>
<keyword evidence="4" id="KW-1003">Cell membrane</keyword>
<evidence type="ECO:0000313" key="12">
    <source>
        <dbReference type="EMBL" id="TNM32167.1"/>
    </source>
</evidence>
<name>A0A5C4V8L3_9ACTN</name>
<dbReference type="Gene3D" id="3.40.50.300">
    <property type="entry name" value="P-loop containing nucleotide triphosphate hydrolases"/>
    <property type="match status" value="1"/>
</dbReference>
<evidence type="ECO:0000256" key="10">
    <source>
        <dbReference type="ARBA" id="ARBA00049985"/>
    </source>
</evidence>
<dbReference type="SUPFAM" id="SSF52540">
    <property type="entry name" value="P-loop containing nucleoside triphosphate hydrolases"/>
    <property type="match status" value="1"/>
</dbReference>
<evidence type="ECO:0000256" key="5">
    <source>
        <dbReference type="ARBA" id="ARBA00022741"/>
    </source>
</evidence>
<dbReference type="Proteomes" id="UP000311713">
    <property type="component" value="Unassembled WGS sequence"/>
</dbReference>
<dbReference type="InterPro" id="IPR003593">
    <property type="entry name" value="AAA+_ATPase"/>
</dbReference>
<evidence type="ECO:0000256" key="1">
    <source>
        <dbReference type="ARBA" id="ARBA00004413"/>
    </source>
</evidence>
<sequence length="327" mass="34823">MELAIHAEGLRKRYGDFEALRGLSLSVPAGQVLGVLGPNGAGKTTTVRILSTLLTPDAGFARVAGFDVVKQRKDVQRAIGLTGQYAAVDEQLSGRENLVMIGMLQRFSRKQAKLRADELLHQFDLVEAGTRPSGKYSGGMRRRLDLAASLINQPSVLFLDEPTTGLDPASRQTLWAIIRKQVAAGVTCLLTTQYLEEADQLADRIVVVDKGQIIAEGTADQLKDQVGGARLDVTVGDPAQQTMAAHTLSGVTAAQPTLAEDGRGVSVQLTRGMTDVAEAAVALQRSGIPVVDFAVRRPSLDDVFLSLTGQNRASDEQSAAAPERSPA</sequence>
<feature type="domain" description="ABC transporter" evidence="11">
    <location>
        <begin position="5"/>
        <end position="235"/>
    </location>
</feature>
<keyword evidence="3" id="KW-0813">Transport</keyword>
<dbReference type="NCBIfam" id="TIGR01188">
    <property type="entry name" value="drrA"/>
    <property type="match status" value="1"/>
</dbReference>
<dbReference type="GO" id="GO:0043215">
    <property type="term" value="P:daunorubicin transport"/>
    <property type="evidence" value="ECO:0007669"/>
    <property type="project" value="InterPro"/>
</dbReference>
<protein>
    <recommendedName>
        <fullName evidence="2">ABC-type xenobiotic transporter</fullName>
        <ecNumber evidence="2">7.6.2.2</ecNumber>
    </recommendedName>
</protein>
<comment type="similarity">
    <text evidence="10">Belongs to the ABC transporter superfamily. Drug exporter-1 (DrugE1) (TC 3.A.1.105) family.</text>
</comment>
<dbReference type="GO" id="GO:0046677">
    <property type="term" value="P:response to antibiotic"/>
    <property type="evidence" value="ECO:0007669"/>
    <property type="project" value="UniProtKB-KW"/>
</dbReference>
<dbReference type="FunFam" id="3.40.50.300:FF:000589">
    <property type="entry name" value="ABC transporter, ATP-binding subunit"/>
    <property type="match status" value="1"/>
</dbReference>
<dbReference type="GO" id="GO:0005524">
    <property type="term" value="F:ATP binding"/>
    <property type="evidence" value="ECO:0007669"/>
    <property type="project" value="UniProtKB-KW"/>
</dbReference>
<gene>
    <name evidence="12" type="ORF">FH715_07130</name>
</gene>
<accession>A0A5C4V8L3</accession>
<dbReference type="InterPro" id="IPR005894">
    <property type="entry name" value="DrrA"/>
</dbReference>
<keyword evidence="6 12" id="KW-0067">ATP-binding</keyword>
<proteinExistence type="inferred from homology"/>
<evidence type="ECO:0000256" key="6">
    <source>
        <dbReference type="ARBA" id="ARBA00022840"/>
    </source>
</evidence>
<dbReference type="SMART" id="SM00382">
    <property type="entry name" value="AAA"/>
    <property type="match status" value="1"/>
</dbReference>
<dbReference type="Pfam" id="PF00005">
    <property type="entry name" value="ABC_tran"/>
    <property type="match status" value="1"/>
</dbReference>
<dbReference type="InterPro" id="IPR050763">
    <property type="entry name" value="ABC_transporter_ATP-binding"/>
</dbReference>
<dbReference type="InterPro" id="IPR027417">
    <property type="entry name" value="P-loop_NTPase"/>
</dbReference>
<evidence type="ECO:0000256" key="8">
    <source>
        <dbReference type="ARBA" id="ARBA00023136"/>
    </source>
</evidence>
<dbReference type="EC" id="7.6.2.2" evidence="2"/>
<dbReference type="GO" id="GO:1900753">
    <property type="term" value="P:doxorubicin transport"/>
    <property type="evidence" value="ECO:0007669"/>
    <property type="project" value="InterPro"/>
</dbReference>
<dbReference type="OrthoDB" id="9804819at2"/>
<dbReference type="PROSITE" id="PS50893">
    <property type="entry name" value="ABC_TRANSPORTER_2"/>
    <property type="match status" value="1"/>
</dbReference>
<keyword evidence="5" id="KW-0547">Nucleotide-binding</keyword>
<keyword evidence="9" id="KW-0046">Antibiotic resistance</keyword>
<dbReference type="InterPro" id="IPR017871">
    <property type="entry name" value="ABC_transporter-like_CS"/>
</dbReference>
<comment type="caution">
    <text evidence="12">The sequence shown here is derived from an EMBL/GenBank/DDBJ whole genome shotgun (WGS) entry which is preliminary data.</text>
</comment>
<evidence type="ECO:0000256" key="4">
    <source>
        <dbReference type="ARBA" id="ARBA00022475"/>
    </source>
</evidence>
<evidence type="ECO:0000256" key="9">
    <source>
        <dbReference type="ARBA" id="ARBA00023251"/>
    </source>
</evidence>
<evidence type="ECO:0000256" key="7">
    <source>
        <dbReference type="ARBA" id="ARBA00022967"/>
    </source>
</evidence>
<comment type="subcellular location">
    <subcellularLocation>
        <location evidence="1">Cell membrane</location>
        <topology evidence="1">Peripheral membrane protein</topology>
        <orientation evidence="1">Cytoplasmic side</orientation>
    </subcellularLocation>
</comment>
<evidence type="ECO:0000259" key="11">
    <source>
        <dbReference type="PROSITE" id="PS50893"/>
    </source>
</evidence>
<dbReference type="InterPro" id="IPR003439">
    <property type="entry name" value="ABC_transporter-like_ATP-bd"/>
</dbReference>
<dbReference type="RefSeq" id="WP_139641923.1">
    <property type="nucleotide sequence ID" value="NZ_BAAAZS010000025.1"/>
</dbReference>
<evidence type="ECO:0000313" key="13">
    <source>
        <dbReference type="Proteomes" id="UP000311713"/>
    </source>
</evidence>
<keyword evidence="8" id="KW-0472">Membrane</keyword>
<dbReference type="PANTHER" id="PTHR42711">
    <property type="entry name" value="ABC TRANSPORTER ATP-BINDING PROTEIN"/>
    <property type="match status" value="1"/>
</dbReference>
<keyword evidence="7" id="KW-1278">Translocase</keyword>
<dbReference type="GO" id="GO:0008559">
    <property type="term" value="F:ABC-type xenobiotic transporter activity"/>
    <property type="evidence" value="ECO:0007669"/>
    <property type="project" value="UniProtKB-EC"/>
</dbReference>
<keyword evidence="13" id="KW-1185">Reference proteome</keyword>
<dbReference type="PROSITE" id="PS00211">
    <property type="entry name" value="ABC_TRANSPORTER_1"/>
    <property type="match status" value="1"/>
</dbReference>
<dbReference type="AlphaFoldDB" id="A0A5C4V8L3"/>
<dbReference type="PANTHER" id="PTHR42711:SF19">
    <property type="entry name" value="DOXORUBICIN RESISTANCE ATP-BINDING PROTEIN DRRA"/>
    <property type="match status" value="1"/>
</dbReference>
<evidence type="ECO:0000256" key="2">
    <source>
        <dbReference type="ARBA" id="ARBA00012191"/>
    </source>
</evidence>
<evidence type="ECO:0000256" key="3">
    <source>
        <dbReference type="ARBA" id="ARBA00022448"/>
    </source>
</evidence>
<dbReference type="Pfam" id="PF13732">
    <property type="entry name" value="DrrA1-3_C"/>
    <property type="match status" value="1"/>
</dbReference>
<dbReference type="GO" id="GO:0016887">
    <property type="term" value="F:ATP hydrolysis activity"/>
    <property type="evidence" value="ECO:0007669"/>
    <property type="project" value="InterPro"/>
</dbReference>